<evidence type="ECO:0000259" key="3">
    <source>
        <dbReference type="PROSITE" id="PS50110"/>
    </source>
</evidence>
<evidence type="ECO:0000313" key="5">
    <source>
        <dbReference type="Proteomes" id="UP000315525"/>
    </source>
</evidence>
<dbReference type="PANTHER" id="PTHR44591">
    <property type="entry name" value="STRESS RESPONSE REGULATOR PROTEIN 1"/>
    <property type="match status" value="1"/>
</dbReference>
<dbReference type="SUPFAM" id="SSF52172">
    <property type="entry name" value="CheY-like"/>
    <property type="match status" value="1"/>
</dbReference>
<reference evidence="4 5" key="1">
    <citation type="submission" date="2019-03" db="EMBL/GenBank/DDBJ databases">
        <title>Metabolic potential of uncultured bacteria and archaea associated with petroleum seepage in deep-sea sediments.</title>
        <authorList>
            <person name="Dong X."/>
            <person name="Hubert C."/>
        </authorList>
    </citation>
    <scope>NUCLEOTIDE SEQUENCE [LARGE SCALE GENOMIC DNA]</scope>
    <source>
        <strain evidence="4">E44_bin18</strain>
    </source>
</reference>
<sequence length="125" mass="14028">MARVLIVEQDVLFGKMLRDLTSAQGIEPDLCQGLGEAILKLREHHYQALVVDIDQESLDPADVIGVLKAVSPGVSVIAITDENRLEMEKHVREQGIFYYLVKPVEEREYAEAVNRALQYSDSFAV</sequence>
<gene>
    <name evidence="4" type="ORF">E3J62_03670</name>
</gene>
<evidence type="ECO:0000256" key="1">
    <source>
        <dbReference type="ARBA" id="ARBA00022553"/>
    </source>
</evidence>
<proteinExistence type="predicted"/>
<dbReference type="SMART" id="SM00448">
    <property type="entry name" value="REC"/>
    <property type="match status" value="1"/>
</dbReference>
<feature type="modified residue" description="4-aspartylphosphate" evidence="2">
    <location>
        <position position="52"/>
    </location>
</feature>
<dbReference type="InterPro" id="IPR050595">
    <property type="entry name" value="Bact_response_regulator"/>
</dbReference>
<evidence type="ECO:0000256" key="2">
    <source>
        <dbReference type="PROSITE-ProRule" id="PRU00169"/>
    </source>
</evidence>
<protein>
    <submittedName>
        <fullName evidence="4">Response regulator</fullName>
    </submittedName>
</protein>
<comment type="caution">
    <text evidence="4">The sequence shown here is derived from an EMBL/GenBank/DDBJ whole genome shotgun (WGS) entry which is preliminary data.</text>
</comment>
<dbReference type="Proteomes" id="UP000315525">
    <property type="component" value="Unassembled WGS sequence"/>
</dbReference>
<keyword evidence="1 2" id="KW-0597">Phosphoprotein</keyword>
<dbReference type="CDD" id="cd00156">
    <property type="entry name" value="REC"/>
    <property type="match status" value="1"/>
</dbReference>
<name>A0A523UW52_UNCT6</name>
<dbReference type="InterPro" id="IPR011006">
    <property type="entry name" value="CheY-like_superfamily"/>
</dbReference>
<dbReference type="Pfam" id="PF00072">
    <property type="entry name" value="Response_reg"/>
    <property type="match status" value="1"/>
</dbReference>
<dbReference type="EMBL" id="SOJN01000046">
    <property type="protein sequence ID" value="TET46710.1"/>
    <property type="molecule type" value="Genomic_DNA"/>
</dbReference>
<dbReference type="AlphaFoldDB" id="A0A523UW52"/>
<accession>A0A523UW52</accession>
<dbReference type="PANTHER" id="PTHR44591:SF3">
    <property type="entry name" value="RESPONSE REGULATORY DOMAIN-CONTAINING PROTEIN"/>
    <property type="match status" value="1"/>
</dbReference>
<organism evidence="4 5">
    <name type="scientific">candidate division TA06 bacterium</name>
    <dbReference type="NCBI Taxonomy" id="2250710"/>
    <lineage>
        <taxon>Bacteria</taxon>
        <taxon>Bacteria division TA06</taxon>
    </lineage>
</organism>
<feature type="domain" description="Response regulatory" evidence="3">
    <location>
        <begin position="3"/>
        <end position="117"/>
    </location>
</feature>
<dbReference type="InterPro" id="IPR001789">
    <property type="entry name" value="Sig_transdc_resp-reg_receiver"/>
</dbReference>
<dbReference type="Gene3D" id="3.40.50.2300">
    <property type="match status" value="1"/>
</dbReference>
<evidence type="ECO:0000313" key="4">
    <source>
        <dbReference type="EMBL" id="TET46710.1"/>
    </source>
</evidence>
<dbReference type="GO" id="GO:0000160">
    <property type="term" value="P:phosphorelay signal transduction system"/>
    <property type="evidence" value="ECO:0007669"/>
    <property type="project" value="InterPro"/>
</dbReference>
<dbReference type="PROSITE" id="PS50110">
    <property type="entry name" value="RESPONSE_REGULATORY"/>
    <property type="match status" value="1"/>
</dbReference>